<evidence type="ECO:0000313" key="2">
    <source>
        <dbReference type="EMBL" id="MEU6822258.1"/>
    </source>
</evidence>
<feature type="compositionally biased region" description="Basic and acidic residues" evidence="1">
    <location>
        <begin position="121"/>
        <end position="138"/>
    </location>
</feature>
<dbReference type="Gene3D" id="1.10.287.1060">
    <property type="entry name" value="ESAT-6-like"/>
    <property type="match status" value="1"/>
</dbReference>
<dbReference type="Proteomes" id="UP001551176">
    <property type="component" value="Unassembled WGS sequence"/>
</dbReference>
<reference evidence="2 3" key="1">
    <citation type="submission" date="2024-06" db="EMBL/GenBank/DDBJ databases">
        <title>The Natural Products Discovery Center: Release of the First 8490 Sequenced Strains for Exploring Actinobacteria Biosynthetic Diversity.</title>
        <authorList>
            <person name="Kalkreuter E."/>
            <person name="Kautsar S.A."/>
            <person name="Yang D."/>
            <person name="Bader C.D."/>
            <person name="Teijaro C.N."/>
            <person name="Fluegel L."/>
            <person name="Davis C.M."/>
            <person name="Simpson J.R."/>
            <person name="Lauterbach L."/>
            <person name="Steele A.D."/>
            <person name="Gui C."/>
            <person name="Meng S."/>
            <person name="Li G."/>
            <person name="Viehrig K."/>
            <person name="Ye F."/>
            <person name="Su P."/>
            <person name="Kiefer A.F."/>
            <person name="Nichols A."/>
            <person name="Cepeda A.J."/>
            <person name="Yan W."/>
            <person name="Fan B."/>
            <person name="Jiang Y."/>
            <person name="Adhikari A."/>
            <person name="Zheng C.-J."/>
            <person name="Schuster L."/>
            <person name="Cowan T.M."/>
            <person name="Smanski M.J."/>
            <person name="Chevrette M.G."/>
            <person name="De Carvalho L.P.S."/>
            <person name="Shen B."/>
        </authorList>
    </citation>
    <scope>NUCLEOTIDE SEQUENCE [LARGE SCALE GENOMIC DNA]</scope>
    <source>
        <strain evidence="2 3">NPDC046838</strain>
    </source>
</reference>
<name>A0ABV3BMQ0_9ACTN</name>
<keyword evidence="3" id="KW-1185">Reference proteome</keyword>
<dbReference type="RefSeq" id="WP_359349200.1">
    <property type="nucleotide sequence ID" value="NZ_JBEYXV010000007.1"/>
</dbReference>
<comment type="caution">
    <text evidence="2">The sequence shown here is derived from an EMBL/GenBank/DDBJ whole genome shotgun (WGS) entry which is preliminary data.</text>
</comment>
<sequence>MSFDSDWASARSAATAKTSMRLNASDDGSGNRGLGRGLKVTSSILNERAGKADTVRDDFMKADNSTMKETGQVGPSLKGFESASAFSTFTDRWKDQMKHVDALLKDDVSGALRSSAQSYMARERKEKDRHSSEGKDPK</sequence>
<organism evidence="2 3">
    <name type="scientific">Streptomyces atriruber</name>
    <dbReference type="NCBI Taxonomy" id="545121"/>
    <lineage>
        <taxon>Bacteria</taxon>
        <taxon>Bacillati</taxon>
        <taxon>Actinomycetota</taxon>
        <taxon>Actinomycetes</taxon>
        <taxon>Kitasatosporales</taxon>
        <taxon>Streptomycetaceae</taxon>
        <taxon>Streptomyces</taxon>
    </lineage>
</organism>
<feature type="region of interest" description="Disordered" evidence="1">
    <location>
        <begin position="13"/>
        <end position="41"/>
    </location>
</feature>
<dbReference type="EMBL" id="JBEYXV010000007">
    <property type="protein sequence ID" value="MEU6822258.1"/>
    <property type="molecule type" value="Genomic_DNA"/>
</dbReference>
<gene>
    <name evidence="2" type="ORF">ABZ921_16660</name>
</gene>
<evidence type="ECO:0000313" key="3">
    <source>
        <dbReference type="Proteomes" id="UP001551176"/>
    </source>
</evidence>
<evidence type="ECO:0000256" key="1">
    <source>
        <dbReference type="SAM" id="MobiDB-lite"/>
    </source>
</evidence>
<accession>A0ABV3BMQ0</accession>
<feature type="region of interest" description="Disordered" evidence="1">
    <location>
        <begin position="114"/>
        <end position="138"/>
    </location>
</feature>
<protein>
    <submittedName>
        <fullName evidence="2">Uncharacterized protein</fullName>
    </submittedName>
</protein>
<proteinExistence type="predicted"/>